<dbReference type="STRING" id="1229664.N4V431"/>
<feature type="domain" description="DDE-1" evidence="1">
    <location>
        <begin position="2"/>
        <end position="54"/>
    </location>
</feature>
<dbReference type="EMBL" id="KB729957">
    <property type="protein sequence ID" value="ENH75791.1"/>
    <property type="molecule type" value="Genomic_DNA"/>
</dbReference>
<evidence type="ECO:0000313" key="2">
    <source>
        <dbReference type="EMBL" id="ENH75791.1"/>
    </source>
</evidence>
<sequence>LKHFNRCTTDRSTSPYYLLILDGHESHLSADFQIYYKVNNIITLCIPPHSSHLL</sequence>
<evidence type="ECO:0000313" key="3">
    <source>
        <dbReference type="Proteomes" id="UP000016928"/>
    </source>
</evidence>
<reference evidence="3" key="1">
    <citation type="submission" date="2012-09" db="EMBL/GenBank/DDBJ databases">
        <title>Genome sequencing and comparative transcriptomics of race 1 and race 4 of banana pathogen: Fusarium oxysporum f. sp. cubense.</title>
        <authorList>
            <person name="Fang X."/>
            <person name="Huang J."/>
        </authorList>
    </citation>
    <scope>NUCLEOTIDE SEQUENCE [LARGE SCALE GENOMIC DNA]</scope>
    <source>
        <strain evidence="3">race 1</strain>
    </source>
</reference>
<dbReference type="GO" id="GO:0003676">
    <property type="term" value="F:nucleic acid binding"/>
    <property type="evidence" value="ECO:0007669"/>
    <property type="project" value="InterPro"/>
</dbReference>
<dbReference type="Pfam" id="PF03184">
    <property type="entry name" value="DDE_1"/>
    <property type="match status" value="1"/>
</dbReference>
<proteinExistence type="predicted"/>
<dbReference type="InterPro" id="IPR004875">
    <property type="entry name" value="DDE_SF_endonuclease_dom"/>
</dbReference>
<dbReference type="HOGENOM" id="CLU_013929_19_0_1"/>
<accession>N4V431</accession>
<dbReference type="Proteomes" id="UP000016928">
    <property type="component" value="Unassembled WGS sequence"/>
</dbReference>
<dbReference type="AlphaFoldDB" id="N4V431"/>
<dbReference type="OrthoDB" id="5422709at2759"/>
<evidence type="ECO:0000259" key="1">
    <source>
        <dbReference type="Pfam" id="PF03184"/>
    </source>
</evidence>
<protein>
    <recommendedName>
        <fullName evidence="1">DDE-1 domain-containing protein</fullName>
    </recommendedName>
</protein>
<gene>
    <name evidence="2" type="ORF">FOC1_g10001176</name>
</gene>
<dbReference type="VEuPathDB" id="FungiDB:FOC1_g10001176"/>
<organism evidence="2 3">
    <name type="scientific">Fusarium oxysporum f. sp. cubense (strain race 1)</name>
    <name type="common">Panama disease fungus</name>
    <dbReference type="NCBI Taxonomy" id="1229664"/>
    <lineage>
        <taxon>Eukaryota</taxon>
        <taxon>Fungi</taxon>
        <taxon>Dikarya</taxon>
        <taxon>Ascomycota</taxon>
        <taxon>Pezizomycotina</taxon>
        <taxon>Sordariomycetes</taxon>
        <taxon>Hypocreomycetidae</taxon>
        <taxon>Hypocreales</taxon>
        <taxon>Nectriaceae</taxon>
        <taxon>Fusarium</taxon>
        <taxon>Fusarium oxysporum species complex</taxon>
    </lineage>
</organism>
<feature type="non-terminal residue" evidence="2">
    <location>
        <position position="1"/>
    </location>
</feature>
<name>N4V431_FUSC1</name>
<reference evidence="3" key="2">
    <citation type="journal article" date="2014" name="PLoS ONE">
        <title>Genome and Transcriptome Analysis of the Fungal Pathogen Fusarium oxysporum f. sp. cubense Causing Banana Vascular Wilt Disease.</title>
        <authorList>
            <person name="Guo L."/>
            <person name="Han L."/>
            <person name="Yang L."/>
            <person name="Zeng H."/>
            <person name="Fan D."/>
            <person name="Zhu Y."/>
            <person name="Feng Y."/>
            <person name="Wang G."/>
            <person name="Peng C."/>
            <person name="Jiang X."/>
            <person name="Zhou D."/>
            <person name="Ni P."/>
            <person name="Liang C."/>
            <person name="Liu L."/>
            <person name="Wang J."/>
            <person name="Mao C."/>
            <person name="Fang X."/>
            <person name="Peng M."/>
            <person name="Huang J."/>
        </authorList>
    </citation>
    <scope>NUCLEOTIDE SEQUENCE [LARGE SCALE GENOMIC DNA]</scope>
    <source>
        <strain evidence="3">race 1</strain>
    </source>
</reference>